<dbReference type="AlphaFoldDB" id="A0A9P0CDZ8"/>
<keyword evidence="4" id="KW-1185">Reference proteome</keyword>
<proteinExistence type="predicted"/>
<dbReference type="PANTHER" id="PTHR46601">
    <property type="entry name" value="ULP_PROTEASE DOMAIN-CONTAINING PROTEIN"/>
    <property type="match status" value="1"/>
</dbReference>
<dbReference type="Proteomes" id="UP001153636">
    <property type="component" value="Chromosome 10"/>
</dbReference>
<feature type="coiled-coil region" evidence="1">
    <location>
        <begin position="118"/>
        <end position="159"/>
    </location>
</feature>
<evidence type="ECO:0000256" key="2">
    <source>
        <dbReference type="SAM" id="MobiDB-lite"/>
    </source>
</evidence>
<feature type="region of interest" description="Disordered" evidence="2">
    <location>
        <begin position="1"/>
        <end position="117"/>
    </location>
</feature>
<gene>
    <name evidence="3" type="ORF">PSYICH_LOCUS2173</name>
</gene>
<keyword evidence="1" id="KW-0175">Coiled coil</keyword>
<protein>
    <submittedName>
        <fullName evidence="3">Uncharacterized protein</fullName>
    </submittedName>
</protein>
<dbReference type="OrthoDB" id="7911103at2759"/>
<dbReference type="PANTHER" id="PTHR46601:SF1">
    <property type="entry name" value="ADF-H DOMAIN-CONTAINING PROTEIN"/>
    <property type="match status" value="1"/>
</dbReference>
<accession>A0A9P0CDZ8</accession>
<evidence type="ECO:0000313" key="4">
    <source>
        <dbReference type="Proteomes" id="UP001153636"/>
    </source>
</evidence>
<organism evidence="3 4">
    <name type="scientific">Psylliodes chrysocephalus</name>
    <dbReference type="NCBI Taxonomy" id="3402493"/>
    <lineage>
        <taxon>Eukaryota</taxon>
        <taxon>Metazoa</taxon>
        <taxon>Ecdysozoa</taxon>
        <taxon>Arthropoda</taxon>
        <taxon>Hexapoda</taxon>
        <taxon>Insecta</taxon>
        <taxon>Pterygota</taxon>
        <taxon>Neoptera</taxon>
        <taxon>Endopterygota</taxon>
        <taxon>Coleoptera</taxon>
        <taxon>Polyphaga</taxon>
        <taxon>Cucujiformia</taxon>
        <taxon>Chrysomeloidea</taxon>
        <taxon>Chrysomelidae</taxon>
        <taxon>Galerucinae</taxon>
        <taxon>Alticini</taxon>
        <taxon>Psylliodes</taxon>
    </lineage>
</organism>
<evidence type="ECO:0000256" key="1">
    <source>
        <dbReference type="SAM" id="Coils"/>
    </source>
</evidence>
<feature type="compositionally biased region" description="Polar residues" evidence="2">
    <location>
        <begin position="85"/>
        <end position="96"/>
    </location>
</feature>
<name>A0A9P0CDZ8_9CUCU</name>
<feature type="compositionally biased region" description="Basic and acidic residues" evidence="2">
    <location>
        <begin position="1"/>
        <end position="17"/>
    </location>
</feature>
<feature type="compositionally biased region" description="Basic and acidic residues" evidence="2">
    <location>
        <begin position="31"/>
        <end position="59"/>
    </location>
</feature>
<sequence length="839" mass="98531">MKVIPEEEKKRKKAEAQRRRREKLKGNPELYQKERAKEKERWARRVRDGKIKQIKDLSRRQQKSKRRMWQNSSKNYRDKMKQRKNAITQYINDNTPPSSPVSFDARERPGTSRISAGRKRVRKDRAKAYRRIEKLKMKLKKQKREIEKLRKRNQRLRHKYSKTNSPRQNVLSLIRKNPVSAVVKRKLLFHETLMAQLSDNFSGLKSKERKLAGRILTGEIIKRYKFKSRFGFLTYKYQRIHKLRINAKVRRQILEKEVQQFLEKDESSRVCPGKKDTVTKNKIKKQKRLLNKPLKLLHKDFIRSTSKPISYALFCKMKPFWIRQPDVNKRDTCLCTLCENGELLVKKLKQIDIIQENSVYALSKSLCCDDDLKEDCLERKCSKCKQKFINLNQFNNEDLITYHKWCTKKEIVLVSGKEKQCKKTFKNKINSTKEHLVNDLKSTILILMQHIANKKHQYKEMDTLKENLGKNEVILHLDFSENYVCKYEKEIQAFHFGGSKNQVVLHTVMVYIMDGKTLLKKAFCTFSDSARKDPVAVIAHLKPIIDEIKSLCQPTKVHFISDGPSTQYRNFKMFQLFQSYFPNELPETQFMTWNYSEKGHGKGAPDGIGGCIKRMADRLVAHGADVASVNDLVNTIKINVKNITALFVPQDTIQTFSTYLPSNEKDIPRFKGTRQAHQIVWNIRQKHILQFRRLSCFKCCETNPCQHFNIGKLTYTADSRLQYHEVYSSDSEDIENSSALDNMISNIKAPVPNSFVIVKFAGKKKFRYYIGHILQICNDNTFEVKFLRRGKNEYFIFSNVDDISNVEVDDIDTVLADPEIKRGHHIFSSLPKKYKLNLC</sequence>
<dbReference type="EMBL" id="OV651822">
    <property type="protein sequence ID" value="CAH1100304.1"/>
    <property type="molecule type" value="Genomic_DNA"/>
</dbReference>
<reference evidence="3" key="1">
    <citation type="submission" date="2022-01" db="EMBL/GenBank/DDBJ databases">
        <authorList>
            <person name="King R."/>
        </authorList>
    </citation>
    <scope>NUCLEOTIDE SEQUENCE</scope>
</reference>
<evidence type="ECO:0000313" key="3">
    <source>
        <dbReference type="EMBL" id="CAH1100304.1"/>
    </source>
</evidence>